<accession>A0A2M9D0V2</accession>
<dbReference type="Pfam" id="PF02537">
    <property type="entry name" value="CRCB"/>
    <property type="match status" value="1"/>
</dbReference>
<evidence type="ECO:0000256" key="1">
    <source>
        <dbReference type="ARBA" id="ARBA00004651"/>
    </source>
</evidence>
<gene>
    <name evidence="10" type="primary">fluC</name>
    <name evidence="10" type="synonym">crcB</name>
    <name evidence="11" type="ORF">CLV28_1025</name>
</gene>
<evidence type="ECO:0000256" key="10">
    <source>
        <dbReference type="HAMAP-Rule" id="MF_00454"/>
    </source>
</evidence>
<comment type="activity regulation">
    <text evidence="10">Na(+) is not transported, but it plays an essential structural role and its presence is essential for fluoride channel function.</text>
</comment>
<dbReference type="AlphaFoldDB" id="A0A2M9D0V2"/>
<dbReference type="GO" id="GO:0062054">
    <property type="term" value="F:fluoride channel activity"/>
    <property type="evidence" value="ECO:0007669"/>
    <property type="project" value="UniProtKB-UniRule"/>
</dbReference>
<feature type="transmembrane region" description="Helical" evidence="10">
    <location>
        <begin position="17"/>
        <end position="36"/>
    </location>
</feature>
<feature type="binding site" evidence="10">
    <location>
        <position position="91"/>
    </location>
    <ligand>
        <name>Na(+)</name>
        <dbReference type="ChEBI" id="CHEBI:29101"/>
        <note>structural</note>
    </ligand>
</feature>
<comment type="subcellular location">
    <subcellularLocation>
        <location evidence="1 10">Cell membrane</location>
        <topology evidence="1 10">Multi-pass membrane protein</topology>
    </subcellularLocation>
</comment>
<dbReference type="GO" id="GO:0046872">
    <property type="term" value="F:metal ion binding"/>
    <property type="evidence" value="ECO:0007669"/>
    <property type="project" value="UniProtKB-KW"/>
</dbReference>
<keyword evidence="10" id="KW-0406">Ion transport</keyword>
<feature type="binding site" evidence="10">
    <location>
        <position position="94"/>
    </location>
    <ligand>
        <name>Na(+)</name>
        <dbReference type="ChEBI" id="CHEBI:29101"/>
        <note>structural</note>
    </ligand>
</feature>
<organism evidence="11 12">
    <name type="scientific">Sediminihabitans luteus</name>
    <dbReference type="NCBI Taxonomy" id="1138585"/>
    <lineage>
        <taxon>Bacteria</taxon>
        <taxon>Bacillati</taxon>
        <taxon>Actinomycetota</taxon>
        <taxon>Actinomycetes</taxon>
        <taxon>Micrococcales</taxon>
        <taxon>Cellulomonadaceae</taxon>
        <taxon>Sediminihabitans</taxon>
    </lineage>
</organism>
<comment type="function">
    <text evidence="9 10">Fluoride-specific ion channel. Important for reducing fluoride concentration in the cell, thus reducing its toxicity.</text>
</comment>
<feature type="transmembrane region" description="Helical" evidence="10">
    <location>
        <begin position="48"/>
        <end position="69"/>
    </location>
</feature>
<protein>
    <recommendedName>
        <fullName evidence="10">Fluoride-specific ion channel FluC</fullName>
    </recommendedName>
</protein>
<dbReference type="PANTHER" id="PTHR28259:SF1">
    <property type="entry name" value="FLUORIDE EXPORT PROTEIN 1-RELATED"/>
    <property type="match status" value="1"/>
</dbReference>
<proteinExistence type="inferred from homology"/>
<evidence type="ECO:0000256" key="3">
    <source>
        <dbReference type="ARBA" id="ARBA00022692"/>
    </source>
</evidence>
<feature type="transmembrane region" description="Helical" evidence="10">
    <location>
        <begin position="81"/>
        <end position="103"/>
    </location>
</feature>
<dbReference type="Proteomes" id="UP000231693">
    <property type="component" value="Unassembled WGS sequence"/>
</dbReference>
<evidence type="ECO:0000256" key="7">
    <source>
        <dbReference type="ARBA" id="ARBA00035120"/>
    </source>
</evidence>
<evidence type="ECO:0000256" key="8">
    <source>
        <dbReference type="ARBA" id="ARBA00035585"/>
    </source>
</evidence>
<comment type="catalytic activity">
    <reaction evidence="8">
        <text>fluoride(in) = fluoride(out)</text>
        <dbReference type="Rhea" id="RHEA:76159"/>
        <dbReference type="ChEBI" id="CHEBI:17051"/>
    </reaction>
    <physiologicalReaction direction="left-to-right" evidence="8">
        <dbReference type="Rhea" id="RHEA:76160"/>
    </physiologicalReaction>
</comment>
<evidence type="ECO:0000256" key="2">
    <source>
        <dbReference type="ARBA" id="ARBA00022475"/>
    </source>
</evidence>
<keyword evidence="10" id="KW-0479">Metal-binding</keyword>
<dbReference type="HAMAP" id="MF_00454">
    <property type="entry name" value="FluC"/>
    <property type="match status" value="1"/>
</dbReference>
<dbReference type="OrthoDB" id="4408652at2"/>
<dbReference type="GO" id="GO:0140114">
    <property type="term" value="P:cellular detoxification of fluoride"/>
    <property type="evidence" value="ECO:0007669"/>
    <property type="project" value="UniProtKB-UniRule"/>
</dbReference>
<keyword evidence="6 10" id="KW-0407">Ion channel</keyword>
<dbReference type="PANTHER" id="PTHR28259">
    <property type="entry name" value="FLUORIDE EXPORT PROTEIN 1-RELATED"/>
    <property type="match status" value="1"/>
</dbReference>
<evidence type="ECO:0000313" key="11">
    <source>
        <dbReference type="EMBL" id="PJJ77799.1"/>
    </source>
</evidence>
<evidence type="ECO:0000256" key="4">
    <source>
        <dbReference type="ARBA" id="ARBA00022989"/>
    </source>
</evidence>
<sequence length="143" mass="14106">MTAESSRPPRPAHAQPALVALVVLGGAVGTAGRYGLALAVPTVAGWPLATLTANVVGAFCLGLLLEALVRRGPETTGLRRVRLGVGTGALGGFTTFSSLAFEIERLLAGGDVATALGYAAATLVLGALACTGGVVLAARGARA</sequence>
<evidence type="ECO:0000256" key="9">
    <source>
        <dbReference type="ARBA" id="ARBA00049940"/>
    </source>
</evidence>
<evidence type="ECO:0000256" key="6">
    <source>
        <dbReference type="ARBA" id="ARBA00023303"/>
    </source>
</evidence>
<dbReference type="EMBL" id="PGFE01000001">
    <property type="protein sequence ID" value="PJJ77799.1"/>
    <property type="molecule type" value="Genomic_DNA"/>
</dbReference>
<name>A0A2M9D0V2_9CELL</name>
<reference evidence="11 12" key="1">
    <citation type="submission" date="2017-11" db="EMBL/GenBank/DDBJ databases">
        <title>Genomic Encyclopedia of Archaeal and Bacterial Type Strains, Phase II (KMG-II): From Individual Species to Whole Genera.</title>
        <authorList>
            <person name="Goeker M."/>
        </authorList>
    </citation>
    <scope>NUCLEOTIDE SEQUENCE [LARGE SCALE GENOMIC DNA]</scope>
    <source>
        <strain evidence="11 12">DSM 25478</strain>
    </source>
</reference>
<keyword evidence="10" id="KW-0813">Transport</keyword>
<evidence type="ECO:0000256" key="5">
    <source>
        <dbReference type="ARBA" id="ARBA00023136"/>
    </source>
</evidence>
<keyword evidence="5 10" id="KW-0472">Membrane</keyword>
<keyword evidence="10" id="KW-0915">Sodium</keyword>
<dbReference type="GO" id="GO:0005886">
    <property type="term" value="C:plasma membrane"/>
    <property type="evidence" value="ECO:0007669"/>
    <property type="project" value="UniProtKB-SubCell"/>
</dbReference>
<evidence type="ECO:0000313" key="12">
    <source>
        <dbReference type="Proteomes" id="UP000231693"/>
    </source>
</evidence>
<dbReference type="InterPro" id="IPR003691">
    <property type="entry name" value="FluC"/>
</dbReference>
<dbReference type="RefSeq" id="WP_100422115.1">
    <property type="nucleotide sequence ID" value="NZ_BOOX01000010.1"/>
</dbReference>
<comment type="caution">
    <text evidence="11">The sequence shown here is derived from an EMBL/GenBank/DDBJ whole genome shotgun (WGS) entry which is preliminary data.</text>
</comment>
<comment type="similarity">
    <text evidence="7 10">Belongs to the fluoride channel Fluc/FEX (TC 1.A.43) family.</text>
</comment>
<feature type="transmembrane region" description="Helical" evidence="10">
    <location>
        <begin position="115"/>
        <end position="138"/>
    </location>
</feature>
<keyword evidence="4 10" id="KW-1133">Transmembrane helix</keyword>
<keyword evidence="2 10" id="KW-1003">Cell membrane</keyword>
<keyword evidence="3 10" id="KW-0812">Transmembrane</keyword>
<keyword evidence="12" id="KW-1185">Reference proteome</keyword>